<keyword evidence="6" id="KW-0418">Kinase</keyword>
<evidence type="ECO:0000256" key="4">
    <source>
        <dbReference type="ARBA" id="ARBA00022553"/>
    </source>
</evidence>
<dbReference type="GO" id="GO:0005886">
    <property type="term" value="C:plasma membrane"/>
    <property type="evidence" value="ECO:0007669"/>
    <property type="project" value="TreeGrafter"/>
</dbReference>
<keyword evidence="5" id="KW-0808">Transferase</keyword>
<dbReference type="STRING" id="41997.RV16_GL002460"/>
<dbReference type="SMART" id="SM00388">
    <property type="entry name" value="HisKA"/>
    <property type="match status" value="1"/>
</dbReference>
<dbReference type="InterPro" id="IPR003594">
    <property type="entry name" value="HATPase_dom"/>
</dbReference>
<proteinExistence type="predicted"/>
<dbReference type="Pfam" id="PF02518">
    <property type="entry name" value="HATPase_c"/>
    <property type="match status" value="1"/>
</dbReference>
<dbReference type="InterPro" id="IPR036097">
    <property type="entry name" value="HisK_dim/P_sf"/>
</dbReference>
<dbReference type="EC" id="2.7.13.3" evidence="3"/>
<comment type="subcellular location">
    <subcellularLocation>
        <location evidence="2">Membrane</location>
    </subcellularLocation>
</comment>
<dbReference type="AlphaFoldDB" id="S0JUP3"/>
<feature type="transmembrane region" description="Helical" evidence="9">
    <location>
        <begin position="150"/>
        <end position="173"/>
    </location>
</feature>
<accession>S0JUP3</accession>
<dbReference type="CDD" id="cd00082">
    <property type="entry name" value="HisKA"/>
    <property type="match status" value="1"/>
</dbReference>
<organism evidence="11 12">
    <name type="scientific">Enterococcus saccharolyticus subsp. saccharolyticus ATCC 43076</name>
    <dbReference type="NCBI Taxonomy" id="1139996"/>
    <lineage>
        <taxon>Bacteria</taxon>
        <taxon>Bacillati</taxon>
        <taxon>Bacillota</taxon>
        <taxon>Bacilli</taxon>
        <taxon>Lactobacillales</taxon>
        <taxon>Enterococcaceae</taxon>
        <taxon>Enterococcus</taxon>
    </lineage>
</organism>
<dbReference type="OrthoDB" id="9786919at2"/>
<dbReference type="CDD" id="cd00075">
    <property type="entry name" value="HATPase"/>
    <property type="match status" value="1"/>
</dbReference>
<dbReference type="PANTHER" id="PTHR45453:SF1">
    <property type="entry name" value="PHOSPHATE REGULON SENSOR PROTEIN PHOR"/>
    <property type="match status" value="1"/>
</dbReference>
<evidence type="ECO:0000256" key="6">
    <source>
        <dbReference type="ARBA" id="ARBA00022777"/>
    </source>
</evidence>
<dbReference type="Pfam" id="PF00512">
    <property type="entry name" value="HisKA"/>
    <property type="match status" value="1"/>
</dbReference>
<keyword evidence="12" id="KW-1185">Reference proteome</keyword>
<dbReference type="FunFam" id="1.10.287.130:FF:000001">
    <property type="entry name" value="Two-component sensor histidine kinase"/>
    <property type="match status" value="1"/>
</dbReference>
<evidence type="ECO:0000256" key="8">
    <source>
        <dbReference type="ARBA" id="ARBA00023136"/>
    </source>
</evidence>
<dbReference type="PROSITE" id="PS50109">
    <property type="entry name" value="HIS_KIN"/>
    <property type="match status" value="1"/>
</dbReference>
<name>S0JUP3_9ENTE</name>
<evidence type="ECO:0000256" key="2">
    <source>
        <dbReference type="ARBA" id="ARBA00004370"/>
    </source>
</evidence>
<dbReference type="Gene3D" id="3.30.565.10">
    <property type="entry name" value="Histidine kinase-like ATPase, C-terminal domain"/>
    <property type="match status" value="1"/>
</dbReference>
<dbReference type="InterPro" id="IPR036890">
    <property type="entry name" value="HATPase_C_sf"/>
</dbReference>
<keyword evidence="9" id="KW-1133">Transmembrane helix</keyword>
<dbReference type="PRINTS" id="PR00344">
    <property type="entry name" value="BCTRLSENSOR"/>
</dbReference>
<dbReference type="HOGENOM" id="CLU_000445_89_6_9"/>
<dbReference type="FunFam" id="3.30.565.10:FF:000006">
    <property type="entry name" value="Sensor histidine kinase WalK"/>
    <property type="match status" value="1"/>
</dbReference>
<evidence type="ECO:0000256" key="1">
    <source>
        <dbReference type="ARBA" id="ARBA00000085"/>
    </source>
</evidence>
<dbReference type="Proteomes" id="UP000014136">
    <property type="component" value="Unassembled WGS sequence"/>
</dbReference>
<comment type="caution">
    <text evidence="11">The sequence shown here is derived from an EMBL/GenBank/DDBJ whole genome shotgun (WGS) entry which is preliminary data.</text>
</comment>
<dbReference type="SUPFAM" id="SSF47384">
    <property type="entry name" value="Homodimeric domain of signal transducing histidine kinase"/>
    <property type="match status" value="1"/>
</dbReference>
<feature type="transmembrane region" description="Helical" evidence="9">
    <location>
        <begin position="12"/>
        <end position="37"/>
    </location>
</feature>
<evidence type="ECO:0000256" key="3">
    <source>
        <dbReference type="ARBA" id="ARBA00012438"/>
    </source>
</evidence>
<dbReference type="eggNOG" id="COG5002">
    <property type="taxonomic scope" value="Bacteria"/>
</dbReference>
<reference evidence="11 12" key="1">
    <citation type="submission" date="2013-03" db="EMBL/GenBank/DDBJ databases">
        <title>The Genome Sequence of Enterococcus saccharolyticus ATCC_43076 (Illumina only assembly).</title>
        <authorList>
            <consortium name="The Broad Institute Genomics Platform"/>
            <consortium name="The Broad Institute Genome Sequencing Center for Infectious Disease"/>
            <person name="Earl A."/>
            <person name="Russ C."/>
            <person name="Gilmore M."/>
            <person name="Surin D."/>
            <person name="Walker B."/>
            <person name="Young S."/>
            <person name="Zeng Q."/>
            <person name="Gargeya S."/>
            <person name="Fitzgerald M."/>
            <person name="Haas B."/>
            <person name="Abouelleil A."/>
            <person name="Allen A.W."/>
            <person name="Alvarado L."/>
            <person name="Arachchi H.M."/>
            <person name="Berlin A.M."/>
            <person name="Chapman S.B."/>
            <person name="Gainer-Dewar J."/>
            <person name="Goldberg J."/>
            <person name="Griggs A."/>
            <person name="Gujja S."/>
            <person name="Hansen M."/>
            <person name="Howarth C."/>
            <person name="Imamovic A."/>
            <person name="Ireland A."/>
            <person name="Larimer J."/>
            <person name="McCowan C."/>
            <person name="Murphy C."/>
            <person name="Pearson M."/>
            <person name="Poon T.W."/>
            <person name="Priest M."/>
            <person name="Roberts A."/>
            <person name="Saif S."/>
            <person name="Shea T."/>
            <person name="Sisk P."/>
            <person name="Sykes S."/>
            <person name="Wortman J."/>
            <person name="Nusbaum C."/>
            <person name="Birren B."/>
        </authorList>
    </citation>
    <scope>NUCLEOTIDE SEQUENCE [LARGE SCALE GENOMIC DNA]</scope>
    <source>
        <strain evidence="11 12">ATCC 43076</strain>
    </source>
</reference>
<keyword evidence="4" id="KW-0597">Phosphoprotein</keyword>
<feature type="domain" description="Histidine kinase" evidence="10">
    <location>
        <begin position="236"/>
        <end position="446"/>
    </location>
</feature>
<dbReference type="SMART" id="SM00387">
    <property type="entry name" value="HATPase_c"/>
    <property type="match status" value="1"/>
</dbReference>
<dbReference type="InterPro" id="IPR003661">
    <property type="entry name" value="HisK_dim/P_dom"/>
</dbReference>
<dbReference type="GO" id="GO:0016036">
    <property type="term" value="P:cellular response to phosphate starvation"/>
    <property type="evidence" value="ECO:0007669"/>
    <property type="project" value="TreeGrafter"/>
</dbReference>
<dbReference type="SUPFAM" id="SSF55874">
    <property type="entry name" value="ATPase domain of HSP90 chaperone/DNA topoisomerase II/histidine kinase"/>
    <property type="match status" value="1"/>
</dbReference>
<evidence type="ECO:0000256" key="7">
    <source>
        <dbReference type="ARBA" id="ARBA00023012"/>
    </source>
</evidence>
<evidence type="ECO:0000259" key="10">
    <source>
        <dbReference type="PROSITE" id="PS50109"/>
    </source>
</evidence>
<dbReference type="InterPro" id="IPR005467">
    <property type="entry name" value="His_kinase_dom"/>
</dbReference>
<evidence type="ECO:0000256" key="9">
    <source>
        <dbReference type="SAM" id="Phobius"/>
    </source>
</evidence>
<dbReference type="InterPro" id="IPR004358">
    <property type="entry name" value="Sig_transdc_His_kin-like_C"/>
</dbReference>
<dbReference type="PANTHER" id="PTHR45453">
    <property type="entry name" value="PHOSPHATE REGULON SENSOR PROTEIN PHOR"/>
    <property type="match status" value="1"/>
</dbReference>
<keyword evidence="7" id="KW-0902">Two-component regulatory system</keyword>
<evidence type="ECO:0000313" key="12">
    <source>
        <dbReference type="Proteomes" id="UP000014136"/>
    </source>
</evidence>
<protein>
    <recommendedName>
        <fullName evidence="3">histidine kinase</fullName>
        <ecNumber evidence="3">2.7.13.3</ecNumber>
    </recommendedName>
</protein>
<gene>
    <name evidence="11" type="ORF">OMQ_00395</name>
</gene>
<dbReference type="EMBL" id="AHYT01000001">
    <property type="protein sequence ID" value="EOT30691.1"/>
    <property type="molecule type" value="Genomic_DNA"/>
</dbReference>
<comment type="catalytic activity">
    <reaction evidence="1">
        <text>ATP + protein L-histidine = ADP + protein N-phospho-L-histidine.</text>
        <dbReference type="EC" id="2.7.13.3"/>
    </reaction>
</comment>
<sequence>MTDRKKGAQFQLTSRFVAILIGLLIIVNLAFVTISLYSVYYYLADQAKEIAATLEDVPQATNDWEGLVDVTIAKNEEDAVRIILTDGPTYYSKDGKEIFTELAQGTALPVFKGIILMDDEVYYFRRHEQNERIVDIAVHGNTVIEMMMRMLVTSVLLNLLAVLIGSCIIYFFVGKWSRTLQQMTQEMKEIELTNDQEKLLSVPETPSEIRQAASSFNQLLGMQREAMRREGQFVTDASHELRTPLTAIRGHVQLIKRRGAAHPEVIAPSIDFIDKESKRLETMTNQLLLLGKHRATQLCQEIDFSALVYQEVQKLQALCPQEVTFDIAENIHLYADEMELQQICQNLFGNARKYSTADEMIHIRLIETDMIRLEVQDTGEGIPDEMKERVFERFFRVDSSRSSKVEGSGIGLAIVASIVEKYHGQLTVTNNQPKGSIFIVAFPKKMKNSS</sequence>
<dbReference type="InterPro" id="IPR050351">
    <property type="entry name" value="BphY/WalK/GraS-like"/>
</dbReference>
<dbReference type="GO" id="GO:0004721">
    <property type="term" value="F:phosphoprotein phosphatase activity"/>
    <property type="evidence" value="ECO:0007669"/>
    <property type="project" value="TreeGrafter"/>
</dbReference>
<dbReference type="GO" id="GO:0000155">
    <property type="term" value="F:phosphorelay sensor kinase activity"/>
    <property type="evidence" value="ECO:0007669"/>
    <property type="project" value="InterPro"/>
</dbReference>
<evidence type="ECO:0000313" key="11">
    <source>
        <dbReference type="EMBL" id="EOT30691.1"/>
    </source>
</evidence>
<evidence type="ECO:0000256" key="5">
    <source>
        <dbReference type="ARBA" id="ARBA00022679"/>
    </source>
</evidence>
<dbReference type="PATRIC" id="fig|1139996.3.peg.388"/>
<dbReference type="Gene3D" id="1.10.287.130">
    <property type="match status" value="1"/>
</dbReference>
<dbReference type="RefSeq" id="WP_016174206.1">
    <property type="nucleotide sequence ID" value="NZ_KE136389.1"/>
</dbReference>
<keyword evidence="8 9" id="KW-0472">Membrane</keyword>
<keyword evidence="9" id="KW-0812">Transmembrane</keyword>